<dbReference type="SUPFAM" id="SSF53335">
    <property type="entry name" value="S-adenosyl-L-methionine-dependent methyltransferases"/>
    <property type="match status" value="1"/>
</dbReference>
<dbReference type="InterPro" id="IPR050362">
    <property type="entry name" value="Cation-dep_OMT"/>
</dbReference>
<keyword evidence="2" id="KW-0489">Methyltransferase</keyword>
<dbReference type="PANTHER" id="PTHR10509">
    <property type="entry name" value="O-METHYLTRANSFERASE-RELATED"/>
    <property type="match status" value="1"/>
</dbReference>
<evidence type="ECO:0000256" key="3">
    <source>
        <dbReference type="ARBA" id="ARBA00022679"/>
    </source>
</evidence>
<sequence>MCGDLRGKYYGTFNFIFVDANKDNYIKYHERLIDLVKVGGVIGYDNTLWNGSVVAQRDVPMTKCVRYYSDFVLELNITLVLILGSRFACSLLVMASHILSDPMIKSTLDTMRMIIISQELIMNQRYYQVDFTLKSEMKAKCSGFVSTSCGSNVSSIKGSVRATVLNFFNSSATFLSGEMIAEDRSKAIILRSPAENTQKPTPDNFDNSNALVCAPGSNFGSNHRVGDTPVGTLAIVPAKKHGGFGFIRKIIMRKKKASSKKARSVTDLLKEINQAVGNFLYNGFVYLDAWRW</sequence>
<dbReference type="PROSITE" id="PS51682">
    <property type="entry name" value="SAM_OMT_I"/>
    <property type="match status" value="1"/>
</dbReference>
<dbReference type="InterPro" id="IPR002935">
    <property type="entry name" value="SAM_O-MeTrfase"/>
</dbReference>
<protein>
    <recommendedName>
        <fullName evidence="8">Caffeoyl-CoA O-methyltransferase</fullName>
    </recommendedName>
</protein>
<comment type="function">
    <text evidence="1">Methylates caffeoyl-CoA to feruloyl-CoA and 5-hydroxyferuloyl-CoA to sinapoyl-CoA. Plays a role in the synthesis of feruloylated polysaccharides. Involved in the reinforcement of the plant cell wall. Also involved in the responding to wounding or pathogen challenge by the increased formation of cell wall-bound ferulic acid polymers.</text>
</comment>
<accession>A0A9Q0FT65</accession>
<keyword evidence="4" id="KW-0949">S-adenosyl-L-methionine</keyword>
<evidence type="ECO:0000256" key="1">
    <source>
        <dbReference type="ARBA" id="ARBA00002334"/>
    </source>
</evidence>
<dbReference type="AlphaFoldDB" id="A0A9Q0FT65"/>
<name>A0A9Q0FT65_9ROSI</name>
<dbReference type="GO" id="GO:0008757">
    <property type="term" value="F:S-adenosylmethionine-dependent methyltransferase activity"/>
    <property type="evidence" value="ECO:0007669"/>
    <property type="project" value="TreeGrafter"/>
</dbReference>
<dbReference type="InterPro" id="IPR029063">
    <property type="entry name" value="SAM-dependent_MTases_sf"/>
</dbReference>
<evidence type="ECO:0000313" key="6">
    <source>
        <dbReference type="EMBL" id="KAJ4836349.1"/>
    </source>
</evidence>
<dbReference type="PANTHER" id="PTHR10509:SF81">
    <property type="entry name" value="CAFFEOYL-COA O-METHYLTRANSFERASE 1"/>
    <property type="match status" value="1"/>
</dbReference>
<evidence type="ECO:0000256" key="2">
    <source>
        <dbReference type="ARBA" id="ARBA00022603"/>
    </source>
</evidence>
<keyword evidence="7" id="KW-1185">Reference proteome</keyword>
<comment type="caution">
    <text evidence="6">The sequence shown here is derived from an EMBL/GenBank/DDBJ whole genome shotgun (WGS) entry which is preliminary data.</text>
</comment>
<comment type="similarity">
    <text evidence="5">Belongs to the class I-like SAM-binding methyltransferase superfamily. Cation-dependent O-methyltransferase family.</text>
</comment>
<evidence type="ECO:0000256" key="4">
    <source>
        <dbReference type="ARBA" id="ARBA00022691"/>
    </source>
</evidence>
<keyword evidence="3" id="KW-0808">Transferase</keyword>
<dbReference type="OrthoDB" id="10251242at2759"/>
<gene>
    <name evidence="6" type="ORF">Tsubulata_007315</name>
</gene>
<reference evidence="6" key="2">
    <citation type="journal article" date="2023" name="Plants (Basel)">
        <title>Annotation of the Turnera subulata (Passifloraceae) Draft Genome Reveals the S-Locus Evolved after the Divergence of Turneroideae from Passifloroideae in a Stepwise Manner.</title>
        <authorList>
            <person name="Henning P.M."/>
            <person name="Roalson E.H."/>
            <person name="Mir W."/>
            <person name="McCubbin A.G."/>
            <person name="Shore J.S."/>
        </authorList>
    </citation>
    <scope>NUCLEOTIDE SEQUENCE</scope>
    <source>
        <strain evidence="6">F60SS</strain>
    </source>
</reference>
<evidence type="ECO:0000256" key="5">
    <source>
        <dbReference type="ARBA" id="ARBA00023453"/>
    </source>
</evidence>
<organism evidence="6 7">
    <name type="scientific">Turnera subulata</name>
    <dbReference type="NCBI Taxonomy" id="218843"/>
    <lineage>
        <taxon>Eukaryota</taxon>
        <taxon>Viridiplantae</taxon>
        <taxon>Streptophyta</taxon>
        <taxon>Embryophyta</taxon>
        <taxon>Tracheophyta</taxon>
        <taxon>Spermatophyta</taxon>
        <taxon>Magnoliopsida</taxon>
        <taxon>eudicotyledons</taxon>
        <taxon>Gunneridae</taxon>
        <taxon>Pentapetalae</taxon>
        <taxon>rosids</taxon>
        <taxon>fabids</taxon>
        <taxon>Malpighiales</taxon>
        <taxon>Passifloraceae</taxon>
        <taxon>Turnera</taxon>
    </lineage>
</organism>
<dbReference type="GO" id="GO:0032259">
    <property type="term" value="P:methylation"/>
    <property type="evidence" value="ECO:0007669"/>
    <property type="project" value="UniProtKB-KW"/>
</dbReference>
<evidence type="ECO:0000313" key="7">
    <source>
        <dbReference type="Proteomes" id="UP001141552"/>
    </source>
</evidence>
<dbReference type="EMBL" id="JAKUCV010004151">
    <property type="protein sequence ID" value="KAJ4836349.1"/>
    <property type="molecule type" value="Genomic_DNA"/>
</dbReference>
<proteinExistence type="inferred from homology"/>
<reference evidence="6" key="1">
    <citation type="submission" date="2022-02" db="EMBL/GenBank/DDBJ databases">
        <authorList>
            <person name="Henning P.M."/>
            <person name="McCubbin A.G."/>
            <person name="Shore J.S."/>
        </authorList>
    </citation>
    <scope>NUCLEOTIDE SEQUENCE</scope>
    <source>
        <strain evidence="6">F60SS</strain>
        <tissue evidence="6">Leaves</tissue>
    </source>
</reference>
<dbReference type="Pfam" id="PF01596">
    <property type="entry name" value="Methyltransf_3"/>
    <property type="match status" value="1"/>
</dbReference>
<dbReference type="GO" id="GO:0008171">
    <property type="term" value="F:O-methyltransferase activity"/>
    <property type="evidence" value="ECO:0007669"/>
    <property type="project" value="InterPro"/>
</dbReference>
<dbReference type="Proteomes" id="UP001141552">
    <property type="component" value="Unassembled WGS sequence"/>
</dbReference>
<evidence type="ECO:0008006" key="8">
    <source>
        <dbReference type="Google" id="ProtNLM"/>
    </source>
</evidence>
<dbReference type="Gene3D" id="3.40.50.150">
    <property type="entry name" value="Vaccinia Virus protein VP39"/>
    <property type="match status" value="1"/>
</dbReference>